<protein>
    <submittedName>
        <fullName evidence="1">Uncharacterized protein</fullName>
    </submittedName>
</protein>
<dbReference type="EMBL" id="AP017470">
    <property type="protein sequence ID" value="BBB33304.1"/>
    <property type="molecule type" value="Genomic_DNA"/>
</dbReference>
<dbReference type="Proteomes" id="UP000595564">
    <property type="component" value="Chromosome"/>
</dbReference>
<reference evidence="1 2" key="1">
    <citation type="journal article" date="2012" name="Extremophiles">
        <title>Thermotomaculum hydrothermale gen. nov., sp. nov., a novel heterotrophic thermophile within the phylum Acidobacteria from a deep-sea hydrothermal vent chimney in the Southern Okinawa Trough.</title>
        <authorList>
            <person name="Izumi H."/>
            <person name="Nunoura T."/>
            <person name="Miyazaki M."/>
            <person name="Mino S."/>
            <person name="Toki T."/>
            <person name="Takai K."/>
            <person name="Sako Y."/>
            <person name="Sawabe T."/>
            <person name="Nakagawa S."/>
        </authorList>
    </citation>
    <scope>NUCLEOTIDE SEQUENCE [LARGE SCALE GENOMIC DNA]</scope>
    <source>
        <strain evidence="1 2">AC55</strain>
    </source>
</reference>
<evidence type="ECO:0000313" key="1">
    <source>
        <dbReference type="EMBL" id="BBB33304.1"/>
    </source>
</evidence>
<name>A0A7R6PGH7_9BACT</name>
<sequence>MDKVEYEPGESGVIKAFYNTGTHTGMWAKRIRVKSNSIKDNDINLVLRGNTYAELELRNNTLFFYDLVPGKTKTFSVQVINNMNKPLKVKGWEITYPFNGNLFFDLKVKAVKGSGNKDFLKFSLTPKKAVYQFKNSSLTVKVKTNSKQVPTLSFYMRVKIKKVINITPTALFMYTNVNGKTAPATIEITTELENGLKIKSVKCKDCPLDFKVIDISKKDKQILVKPNYKRGKKGKIFSGIIRILVDVNGVKEYSIPVRGRLY</sequence>
<proteinExistence type="predicted"/>
<gene>
    <name evidence="1" type="ORF">TTHT_1846</name>
</gene>
<dbReference type="PANTHER" id="PTHR37833">
    <property type="entry name" value="LIPOPROTEIN-RELATED"/>
    <property type="match status" value="1"/>
</dbReference>
<dbReference type="PANTHER" id="PTHR37833:SF1">
    <property type="entry name" value="SIGNAL PEPTIDE PROTEIN"/>
    <property type="match status" value="1"/>
</dbReference>
<evidence type="ECO:0000313" key="2">
    <source>
        <dbReference type="Proteomes" id="UP000595564"/>
    </source>
</evidence>
<keyword evidence="2" id="KW-1185">Reference proteome</keyword>
<accession>A0A7R6PGH7</accession>
<dbReference type="AlphaFoldDB" id="A0A7R6PGH7"/>
<organism evidence="1 2">
    <name type="scientific">Thermotomaculum hydrothermale</name>
    <dbReference type="NCBI Taxonomy" id="981385"/>
    <lineage>
        <taxon>Bacteria</taxon>
        <taxon>Pseudomonadati</taxon>
        <taxon>Acidobacteriota</taxon>
        <taxon>Holophagae</taxon>
        <taxon>Thermotomaculales</taxon>
        <taxon>Thermotomaculaceae</taxon>
        <taxon>Thermotomaculum</taxon>
    </lineage>
</organism>
<dbReference type="KEGG" id="thyd:TTHT_1846"/>